<dbReference type="RefSeq" id="WP_402876813.1">
    <property type="nucleotide sequence ID" value="NZ_JBIYSL010000004.1"/>
</dbReference>
<dbReference type="Proteomes" id="UP001618531">
    <property type="component" value="Unassembled WGS sequence"/>
</dbReference>
<evidence type="ECO:0000313" key="1">
    <source>
        <dbReference type="EMBL" id="MFK0524344.1"/>
    </source>
</evidence>
<dbReference type="EMBL" id="JBIYSL010000004">
    <property type="protein sequence ID" value="MFK0524344.1"/>
    <property type="molecule type" value="Genomic_DNA"/>
</dbReference>
<proteinExistence type="predicted"/>
<sequence>MSITFKKSTLEDIETLLLLQKAAFQEDLEKYEDFESNPACETDEKLAENIRNITTLPF</sequence>
<comment type="caution">
    <text evidence="1">The sequence shown here is derived from an EMBL/GenBank/DDBJ whole genome shotgun (WGS) entry which is preliminary data.</text>
</comment>
<gene>
    <name evidence="1" type="ORF">ACINKY_19285</name>
</gene>
<evidence type="ECO:0000313" key="2">
    <source>
        <dbReference type="Proteomes" id="UP001618531"/>
    </source>
</evidence>
<reference evidence="1 2" key="1">
    <citation type="submission" date="2024-11" db="EMBL/GenBank/DDBJ databases">
        <title>Identification and Characterization of a Novel Fosfomycin Bacillithiol Transferase FosB8 in Paenibacillus illinoisensis.</title>
        <authorList>
            <person name="Lu W."/>
        </authorList>
    </citation>
    <scope>NUCLEOTIDE SEQUENCE [LARGE SCALE GENOMIC DNA]</scope>
    <source>
        <strain evidence="1 2">WP77</strain>
    </source>
</reference>
<name>A0ABW8HZJ3_9BACL</name>
<organism evidence="1 2">
    <name type="scientific">Paenibacillus illinoisensis</name>
    <dbReference type="NCBI Taxonomy" id="59845"/>
    <lineage>
        <taxon>Bacteria</taxon>
        <taxon>Bacillati</taxon>
        <taxon>Bacillota</taxon>
        <taxon>Bacilli</taxon>
        <taxon>Bacillales</taxon>
        <taxon>Paenibacillaceae</taxon>
        <taxon>Paenibacillus</taxon>
    </lineage>
</organism>
<keyword evidence="2" id="KW-1185">Reference proteome</keyword>
<protein>
    <submittedName>
        <fullName evidence="1">Uncharacterized protein</fullName>
    </submittedName>
</protein>
<accession>A0ABW8HZJ3</accession>